<keyword evidence="1" id="KW-1133">Transmembrane helix</keyword>
<reference evidence="2 3" key="1">
    <citation type="submission" date="2014-03" db="EMBL/GenBank/DDBJ databases">
        <authorList>
            <person name="Sibley D."/>
            <person name="Venepally P."/>
            <person name="Karamycheva S."/>
            <person name="Hadjithomas M."/>
            <person name="Khan A."/>
            <person name="Brunk B."/>
            <person name="Roos D."/>
            <person name="Caler E."/>
            <person name="Lorenzi H."/>
        </authorList>
    </citation>
    <scope>NUCLEOTIDE SEQUENCE [LARGE SCALE GENOMIC DNA]</scope>
    <source>
        <strain evidence="3">p89</strain>
    </source>
</reference>
<proteinExistence type="predicted"/>
<evidence type="ECO:0000256" key="1">
    <source>
        <dbReference type="SAM" id="Phobius"/>
    </source>
</evidence>
<protein>
    <submittedName>
        <fullName evidence="2">Putative transmembrane protein</fullName>
    </submittedName>
</protein>
<evidence type="ECO:0000313" key="3">
    <source>
        <dbReference type="Proteomes" id="UP000028828"/>
    </source>
</evidence>
<dbReference type="OrthoDB" id="10382209at2759"/>
<dbReference type="EMBL" id="AEYI02001918">
    <property type="protein sequence ID" value="KFG31812.1"/>
    <property type="molecule type" value="Genomic_DNA"/>
</dbReference>
<accession>A0A086JI44</accession>
<comment type="caution">
    <text evidence="2">The sequence shown here is derived from an EMBL/GenBank/DDBJ whole genome shotgun (WGS) entry which is preliminary data.</text>
</comment>
<dbReference type="AlphaFoldDB" id="A0A086JI44"/>
<evidence type="ECO:0000313" key="2">
    <source>
        <dbReference type="EMBL" id="KFG31812.1"/>
    </source>
</evidence>
<gene>
    <name evidence="2" type="ORF">TGP89_215980</name>
</gene>
<organism evidence="2 3">
    <name type="scientific">Toxoplasma gondii p89</name>
    <dbReference type="NCBI Taxonomy" id="943119"/>
    <lineage>
        <taxon>Eukaryota</taxon>
        <taxon>Sar</taxon>
        <taxon>Alveolata</taxon>
        <taxon>Apicomplexa</taxon>
        <taxon>Conoidasida</taxon>
        <taxon>Coccidia</taxon>
        <taxon>Eucoccidiorida</taxon>
        <taxon>Eimeriorina</taxon>
        <taxon>Sarcocystidae</taxon>
        <taxon>Toxoplasma</taxon>
    </lineage>
</organism>
<name>A0A086JI44_TOXGO</name>
<keyword evidence="1 2" id="KW-0812">Transmembrane</keyword>
<dbReference type="VEuPathDB" id="ToxoDB:TGP89_215980"/>
<sequence length="210" mass="24521">MNKDRPCRLNSRHAEDFSLVMSCQQRLAVVQGSLFCTMKMGRHVVILACFAALASTVAHGLFRSPSYWNDPWPETGEDWAEVVAQVKTTSERLYESVLAFRRLTTSATKRYSAYKKEKQLRPEALQLPHMWHVRNEIWRITDDLRNAKDQLRLLIRKQKALISILEGMRDKGDLKHWDDTTNICRKASGELREAEELVERKEEEYNIEVE</sequence>
<feature type="transmembrane region" description="Helical" evidence="1">
    <location>
        <begin position="44"/>
        <end position="62"/>
    </location>
</feature>
<keyword evidence="1" id="KW-0472">Membrane</keyword>
<dbReference type="Proteomes" id="UP000028828">
    <property type="component" value="Unassembled WGS sequence"/>
</dbReference>